<feature type="domain" description="4Fe-4S Mo/W bis-MGD-type" evidence="5">
    <location>
        <begin position="26"/>
        <end position="82"/>
    </location>
</feature>
<dbReference type="GO" id="GO:0051539">
    <property type="term" value="F:4 iron, 4 sulfur cluster binding"/>
    <property type="evidence" value="ECO:0007669"/>
    <property type="project" value="UniProtKB-KW"/>
</dbReference>
<sequence>MTKLREVIKQLMDKSPLDSNPMIEVDEWVYSTCGYCSVGCGLYIGVKDGQAVTVEGNQDSPVNRGRLCVKGLYEWKFLQHPERAISPMIRKKDKLEPVSWEEALTFMINKMEEIRNEKGPEAIGVYHTGQLLLEEYYALGKLAKGVIGTPNVDSNTRLCMASAVKGTIRSFGTDGSPGCYEDVDEGEVLLIFGANPAEMHPQLWQRILHNREVKGTKIIVADPRTTLPAQIADIHLPLRPGTNIALLNSMIHVLIRENLLDEEMIEEHTVGFSAVKAMVEDYPPERGEELTGIPAETIVEAALLFGRAARGTTLYGQGVNQSMSATDTAALINTLHLITDKLGKPGCAPISLTGQASAMSNRDVGGSFSLPGFRNPANPQHRLEVAEAWKLDVEKIPAYTHDIMKMMELIDSGKLDLLWVIGTNPAVSLPDQKRVRESLANVFLVVQDVYFPVETAAYADIFLPGAQWGEKTGTYTNIERRVNLANQAVEPPGKAKGDLKIFQEIAKGLGAEEGFSWLNPEEVFNEWKVLSKGRPNDMSGMTYARLEKERGICWPCPDSHHPGTKRLYTDRVFNTSKRIAQEYGDFNHEEGRARLWAIPYTPPPESPDEDYPLWLNTGSILEHYHTRTKTKRIPELAITAPEGFVELHPLDAERLDIREGERIRVVSRRGWIQVPARISTTLSPGQVFVPYHFGDLDPSEAHLKQAANHLTLNWEDPFSKQPMYKTSACRIEKGQ</sequence>
<name>A0A7C7D5I9_9FIRM</name>
<keyword evidence="2" id="KW-0479">Metal-binding</keyword>
<keyword evidence="1" id="KW-0004">4Fe-4S</keyword>
<dbReference type="InterPro" id="IPR050123">
    <property type="entry name" value="Prok_molybdopt-oxidoreductase"/>
</dbReference>
<dbReference type="SUPFAM" id="SSF53706">
    <property type="entry name" value="Formate dehydrogenase/DMSO reductase, domains 1-3"/>
    <property type="match status" value="1"/>
</dbReference>
<evidence type="ECO:0000313" key="6">
    <source>
        <dbReference type="EMBL" id="HHY26767.1"/>
    </source>
</evidence>
<evidence type="ECO:0000256" key="3">
    <source>
        <dbReference type="ARBA" id="ARBA00023004"/>
    </source>
</evidence>
<dbReference type="Gene3D" id="2.40.40.20">
    <property type="match status" value="1"/>
</dbReference>
<dbReference type="PANTHER" id="PTHR43105">
    <property type="entry name" value="RESPIRATORY NITRATE REDUCTASE"/>
    <property type="match status" value="1"/>
</dbReference>
<dbReference type="InterPro" id="IPR006656">
    <property type="entry name" value="Mopterin_OxRdtase"/>
</dbReference>
<dbReference type="Pfam" id="PF00384">
    <property type="entry name" value="Molybdopterin"/>
    <property type="match status" value="1"/>
</dbReference>
<evidence type="ECO:0000259" key="5">
    <source>
        <dbReference type="PROSITE" id="PS51669"/>
    </source>
</evidence>
<dbReference type="GO" id="GO:0043546">
    <property type="term" value="F:molybdopterin cofactor binding"/>
    <property type="evidence" value="ECO:0007669"/>
    <property type="project" value="InterPro"/>
</dbReference>
<dbReference type="Gene3D" id="2.20.25.90">
    <property type="entry name" value="ADC-like domains"/>
    <property type="match status" value="1"/>
</dbReference>
<protein>
    <submittedName>
        <fullName evidence="6">Molybdopterin-dependent oxidoreductase</fullName>
    </submittedName>
</protein>
<dbReference type="Pfam" id="PF04879">
    <property type="entry name" value="Molybdop_Fe4S4"/>
    <property type="match status" value="1"/>
</dbReference>
<evidence type="ECO:0000256" key="2">
    <source>
        <dbReference type="ARBA" id="ARBA00022723"/>
    </source>
</evidence>
<comment type="caution">
    <text evidence="6">The sequence shown here is derived from an EMBL/GenBank/DDBJ whole genome shotgun (WGS) entry which is preliminary data.</text>
</comment>
<dbReference type="PROSITE" id="PS00932">
    <property type="entry name" value="MOLYBDOPTERIN_PROK_3"/>
    <property type="match status" value="1"/>
</dbReference>
<organism evidence="6 7">
    <name type="scientific">Desulfitobacterium dehalogenans</name>
    <dbReference type="NCBI Taxonomy" id="36854"/>
    <lineage>
        <taxon>Bacteria</taxon>
        <taxon>Bacillati</taxon>
        <taxon>Bacillota</taxon>
        <taxon>Clostridia</taxon>
        <taxon>Eubacteriales</taxon>
        <taxon>Desulfitobacteriaceae</taxon>
        <taxon>Desulfitobacterium</taxon>
    </lineage>
</organism>
<proteinExistence type="predicted"/>
<dbReference type="InterPro" id="IPR009010">
    <property type="entry name" value="Asp_de-COase-like_dom_sf"/>
</dbReference>
<dbReference type="PROSITE" id="PS51669">
    <property type="entry name" value="4FE4S_MOW_BIS_MGD"/>
    <property type="match status" value="1"/>
</dbReference>
<dbReference type="SUPFAM" id="SSF50692">
    <property type="entry name" value="ADC-like"/>
    <property type="match status" value="1"/>
</dbReference>
<evidence type="ECO:0000256" key="1">
    <source>
        <dbReference type="ARBA" id="ARBA00022485"/>
    </source>
</evidence>
<dbReference type="Proteomes" id="UP000553059">
    <property type="component" value="Unassembled WGS sequence"/>
</dbReference>
<dbReference type="CDD" id="cd00508">
    <property type="entry name" value="MopB_CT_Fdh-Nap-like"/>
    <property type="match status" value="1"/>
</dbReference>
<evidence type="ECO:0000313" key="7">
    <source>
        <dbReference type="Proteomes" id="UP000553059"/>
    </source>
</evidence>
<dbReference type="AlphaFoldDB" id="A0A7C7D5I9"/>
<gene>
    <name evidence="6" type="ORF">GX523_08490</name>
</gene>
<dbReference type="InterPro" id="IPR006657">
    <property type="entry name" value="MoPterin_dinucl-bd_dom"/>
</dbReference>
<dbReference type="Pfam" id="PF01568">
    <property type="entry name" value="Molydop_binding"/>
    <property type="match status" value="1"/>
</dbReference>
<dbReference type="CDD" id="cd02754">
    <property type="entry name" value="MopB_Nitrate-R-NapA-like"/>
    <property type="match status" value="1"/>
</dbReference>
<dbReference type="GO" id="GO:0016020">
    <property type="term" value="C:membrane"/>
    <property type="evidence" value="ECO:0007669"/>
    <property type="project" value="TreeGrafter"/>
</dbReference>
<dbReference type="InterPro" id="IPR027467">
    <property type="entry name" value="MopterinOxRdtase_cofactor_BS"/>
</dbReference>
<evidence type="ECO:0000256" key="4">
    <source>
        <dbReference type="ARBA" id="ARBA00023014"/>
    </source>
</evidence>
<dbReference type="Gene3D" id="3.40.228.10">
    <property type="entry name" value="Dimethylsulfoxide Reductase, domain 2"/>
    <property type="match status" value="1"/>
</dbReference>
<dbReference type="EMBL" id="DUTF01000194">
    <property type="protein sequence ID" value="HHY26767.1"/>
    <property type="molecule type" value="Genomic_DNA"/>
</dbReference>
<accession>A0A7C7D5I9</accession>
<reference evidence="6 7" key="1">
    <citation type="journal article" date="2020" name="Biotechnol. Biofuels">
        <title>New insights from the biogas microbiome by comprehensive genome-resolved metagenomics of nearly 1600 species originating from multiple anaerobic digesters.</title>
        <authorList>
            <person name="Campanaro S."/>
            <person name="Treu L."/>
            <person name="Rodriguez-R L.M."/>
            <person name="Kovalovszki A."/>
            <person name="Ziels R.M."/>
            <person name="Maus I."/>
            <person name="Zhu X."/>
            <person name="Kougias P.G."/>
            <person name="Basile A."/>
            <person name="Luo G."/>
            <person name="Schluter A."/>
            <person name="Konstantinidis K.T."/>
            <person name="Angelidaki I."/>
        </authorList>
    </citation>
    <scope>NUCLEOTIDE SEQUENCE [LARGE SCALE GENOMIC DNA]</scope>
    <source>
        <strain evidence="6">AS05jafATM_4</strain>
    </source>
</reference>
<dbReference type="GO" id="GO:0046872">
    <property type="term" value="F:metal ion binding"/>
    <property type="evidence" value="ECO:0007669"/>
    <property type="project" value="UniProtKB-KW"/>
</dbReference>
<keyword evidence="3" id="KW-0408">Iron</keyword>
<dbReference type="PROSITE" id="PS00551">
    <property type="entry name" value="MOLYBDOPTERIN_PROK_1"/>
    <property type="match status" value="1"/>
</dbReference>
<dbReference type="GO" id="GO:0016491">
    <property type="term" value="F:oxidoreductase activity"/>
    <property type="evidence" value="ECO:0007669"/>
    <property type="project" value="InterPro"/>
</dbReference>
<dbReference type="InterPro" id="IPR006655">
    <property type="entry name" value="Mopterin_OxRdtase_prok_CS"/>
</dbReference>
<keyword evidence="4" id="KW-0411">Iron-sulfur</keyword>
<dbReference type="Gene3D" id="3.40.50.740">
    <property type="match status" value="1"/>
</dbReference>
<dbReference type="PANTHER" id="PTHR43105:SF10">
    <property type="entry name" value="NADH-QUINONE OXIDOREDUCTASE SUBUNIT G"/>
    <property type="match status" value="1"/>
</dbReference>
<dbReference type="InterPro" id="IPR006963">
    <property type="entry name" value="Mopterin_OxRdtase_4Fe-4S_dom"/>
</dbReference>
<dbReference type="SMART" id="SM00926">
    <property type="entry name" value="Molybdop_Fe4S4"/>
    <property type="match status" value="1"/>
</dbReference>